<dbReference type="STRING" id="28066.RF819_02715"/>
<protein>
    <submittedName>
        <fullName evidence="1">Uncharacterized protein</fullName>
    </submittedName>
</protein>
<reference evidence="1 2" key="1">
    <citation type="submission" date="2017-01" db="EMBL/GenBank/DDBJ databases">
        <title>Genome sequencing of Rhodoferax fermentans JCM 7819.</title>
        <authorList>
            <person name="Kim Y.J."/>
            <person name="Farh M.E.-A."/>
            <person name="Yang D.-C."/>
        </authorList>
    </citation>
    <scope>NUCLEOTIDE SEQUENCE [LARGE SCALE GENOMIC DNA]</scope>
    <source>
        <strain evidence="1 2">JCM 7819</strain>
    </source>
</reference>
<gene>
    <name evidence="1" type="ORF">RF819_02715</name>
</gene>
<accession>A0A1T1ANQ1</accession>
<evidence type="ECO:0000313" key="1">
    <source>
        <dbReference type="EMBL" id="OOV05761.1"/>
    </source>
</evidence>
<dbReference type="InterPro" id="IPR056928">
    <property type="entry name" value="Gp77-like"/>
</dbReference>
<name>A0A1T1ANQ1_RHOFE</name>
<dbReference type="AlphaFoldDB" id="A0A1T1ANQ1"/>
<keyword evidence="2" id="KW-1185">Reference proteome</keyword>
<organism evidence="1 2">
    <name type="scientific">Rhodoferax fermentans</name>
    <dbReference type="NCBI Taxonomy" id="28066"/>
    <lineage>
        <taxon>Bacteria</taxon>
        <taxon>Pseudomonadati</taxon>
        <taxon>Pseudomonadota</taxon>
        <taxon>Betaproteobacteria</taxon>
        <taxon>Burkholderiales</taxon>
        <taxon>Comamonadaceae</taxon>
        <taxon>Rhodoferax</taxon>
    </lineage>
</organism>
<dbReference type="Pfam" id="PF23148">
    <property type="entry name" value="Gp77"/>
    <property type="match status" value="1"/>
</dbReference>
<dbReference type="Proteomes" id="UP000190750">
    <property type="component" value="Unassembled WGS sequence"/>
</dbReference>
<dbReference type="OrthoDB" id="8909825at2"/>
<comment type="caution">
    <text evidence="1">The sequence shown here is derived from an EMBL/GenBank/DDBJ whole genome shotgun (WGS) entry which is preliminary data.</text>
</comment>
<dbReference type="EMBL" id="MTJN01000002">
    <property type="protein sequence ID" value="OOV05761.1"/>
    <property type="molecule type" value="Genomic_DNA"/>
</dbReference>
<evidence type="ECO:0000313" key="2">
    <source>
        <dbReference type="Proteomes" id="UP000190750"/>
    </source>
</evidence>
<sequence length="106" mass="11564">MSILATFTKQPSEAKFFDVHFEDFLADLETDVVGAPDVTVGTGVFSDGTSSTVAMTQKEIATIVDGVVRVWSVGGEHLAKYKYTIKVTCANGWIEEQEICVKVKET</sequence>
<dbReference type="RefSeq" id="WP_078363543.1">
    <property type="nucleotide sequence ID" value="NZ_MTJN01000002.1"/>
</dbReference>
<proteinExistence type="predicted"/>